<evidence type="ECO:0000313" key="3">
    <source>
        <dbReference type="Proteomes" id="UP000008063"/>
    </source>
</evidence>
<dbReference type="HOGENOM" id="CLU_2741595_0_0_1"/>
<keyword evidence="3" id="KW-1185">Reference proteome</keyword>
<organism evidence="3">
    <name type="scientific">Serpula lacrymans var. lacrymans (strain S7.3)</name>
    <name type="common">Dry rot fungus</name>
    <dbReference type="NCBI Taxonomy" id="936435"/>
    <lineage>
        <taxon>Eukaryota</taxon>
        <taxon>Fungi</taxon>
        <taxon>Dikarya</taxon>
        <taxon>Basidiomycota</taxon>
        <taxon>Agaricomycotina</taxon>
        <taxon>Agaricomycetes</taxon>
        <taxon>Agaricomycetidae</taxon>
        <taxon>Boletales</taxon>
        <taxon>Coniophorineae</taxon>
        <taxon>Serpulaceae</taxon>
        <taxon>Serpula</taxon>
    </lineage>
</organism>
<evidence type="ECO:0000256" key="1">
    <source>
        <dbReference type="SAM" id="MobiDB-lite"/>
    </source>
</evidence>
<dbReference type="EMBL" id="GL945496">
    <property type="protein sequence ID" value="EGN92960.1"/>
    <property type="molecule type" value="Genomic_DNA"/>
</dbReference>
<proteinExistence type="predicted"/>
<protein>
    <submittedName>
        <fullName evidence="2">Uncharacterized protein</fullName>
    </submittedName>
</protein>
<feature type="region of interest" description="Disordered" evidence="1">
    <location>
        <begin position="1"/>
        <end position="39"/>
    </location>
</feature>
<name>F8QFH6_SERL3</name>
<dbReference type="InParanoid" id="F8QFH6"/>
<accession>F8QFH6</accession>
<reference evidence="3" key="1">
    <citation type="journal article" date="2011" name="Science">
        <title>The plant cell wall-decomposing machinery underlies the functional diversity of forest fungi.</title>
        <authorList>
            <person name="Eastwood D.C."/>
            <person name="Floudas D."/>
            <person name="Binder M."/>
            <person name="Majcherczyk A."/>
            <person name="Schneider P."/>
            <person name="Aerts A."/>
            <person name="Asiegbu F.O."/>
            <person name="Baker S.E."/>
            <person name="Barry K."/>
            <person name="Bendiksby M."/>
            <person name="Blumentritt M."/>
            <person name="Coutinho P.M."/>
            <person name="Cullen D."/>
            <person name="de Vries R.P."/>
            <person name="Gathman A."/>
            <person name="Goodell B."/>
            <person name="Henrissat B."/>
            <person name="Ihrmark K."/>
            <person name="Kauserud H."/>
            <person name="Kohler A."/>
            <person name="LaButti K."/>
            <person name="Lapidus A."/>
            <person name="Lavin J.L."/>
            <person name="Lee Y.-H."/>
            <person name="Lindquist E."/>
            <person name="Lilly W."/>
            <person name="Lucas S."/>
            <person name="Morin E."/>
            <person name="Murat C."/>
            <person name="Oguiza J.A."/>
            <person name="Park J."/>
            <person name="Pisabarro A.G."/>
            <person name="Riley R."/>
            <person name="Rosling A."/>
            <person name="Salamov A."/>
            <person name="Schmidt O."/>
            <person name="Schmutz J."/>
            <person name="Skrede I."/>
            <person name="Stenlid J."/>
            <person name="Wiebenga A."/>
            <person name="Xie X."/>
            <person name="Kuees U."/>
            <person name="Hibbett D.S."/>
            <person name="Hoffmeister D."/>
            <person name="Hoegberg N."/>
            <person name="Martin F."/>
            <person name="Grigoriev I.V."/>
            <person name="Watkinson S.C."/>
        </authorList>
    </citation>
    <scope>NUCLEOTIDE SEQUENCE [LARGE SCALE GENOMIC DNA]</scope>
    <source>
        <strain evidence="3">strain S7.3</strain>
    </source>
</reference>
<dbReference type="Proteomes" id="UP000008063">
    <property type="component" value="Unassembled WGS sequence"/>
</dbReference>
<sequence>MAAGIFAVDPEPHEKSTNGVETAVETEHDRQAEVSPSQKAYKVRTTLKPSMNKIIQIRYFSHFESPGNLVL</sequence>
<evidence type="ECO:0000313" key="2">
    <source>
        <dbReference type="EMBL" id="EGN92960.1"/>
    </source>
</evidence>
<dbReference type="AlphaFoldDB" id="F8QFH6"/>
<gene>
    <name evidence="2" type="ORF">SERLA73DRAFT_146352</name>
</gene>